<dbReference type="Gene3D" id="1.20.58.2240">
    <property type="match status" value="1"/>
</dbReference>
<keyword evidence="3 6" id="KW-0418">Kinase</keyword>
<evidence type="ECO:0000256" key="2">
    <source>
        <dbReference type="ARBA" id="ARBA00022679"/>
    </source>
</evidence>
<dbReference type="EMBL" id="JAMZEJ010000001">
    <property type="protein sequence ID" value="MCQ8239364.1"/>
    <property type="molecule type" value="Genomic_DNA"/>
</dbReference>
<evidence type="ECO:0000256" key="3">
    <source>
        <dbReference type="ARBA" id="ARBA00022777"/>
    </source>
</evidence>
<dbReference type="PIRSF" id="PIRSF000538">
    <property type="entry name" value="GlpK"/>
    <property type="match status" value="1"/>
</dbReference>
<dbReference type="InterPro" id="IPR006003">
    <property type="entry name" value="FGGY_RbtK-like"/>
</dbReference>
<protein>
    <submittedName>
        <fullName evidence="6">FGGY-family carbohydrate kinase</fullName>
    </submittedName>
</protein>
<keyword evidence="7" id="KW-1185">Reference proteome</keyword>
<proteinExistence type="inferred from homology"/>
<dbReference type="InterPro" id="IPR043129">
    <property type="entry name" value="ATPase_NBD"/>
</dbReference>
<dbReference type="Pfam" id="PF00370">
    <property type="entry name" value="FGGY_N"/>
    <property type="match status" value="1"/>
</dbReference>
<dbReference type="InterPro" id="IPR018484">
    <property type="entry name" value="FGGY_N"/>
</dbReference>
<dbReference type="NCBIfam" id="TIGR01315">
    <property type="entry name" value="5C_CHO_kinase"/>
    <property type="match status" value="1"/>
</dbReference>
<dbReference type="Pfam" id="PF02782">
    <property type="entry name" value="FGGY_C"/>
    <property type="match status" value="1"/>
</dbReference>
<evidence type="ECO:0000259" key="5">
    <source>
        <dbReference type="Pfam" id="PF02782"/>
    </source>
</evidence>
<dbReference type="CDD" id="cd07782">
    <property type="entry name" value="ASKHA_NBD_FGGY_D-RBK"/>
    <property type="match status" value="1"/>
</dbReference>
<keyword evidence="2" id="KW-0808">Transferase</keyword>
<dbReference type="InterPro" id="IPR000577">
    <property type="entry name" value="Carb_kinase_FGGY"/>
</dbReference>
<feature type="domain" description="Carbohydrate kinase FGGY N-terminal" evidence="4">
    <location>
        <begin position="4"/>
        <end position="263"/>
    </location>
</feature>
<accession>A0ABT1VSQ3</accession>
<name>A0ABT1VSQ3_9PROT</name>
<comment type="similarity">
    <text evidence="1">Belongs to the FGGY kinase family.</text>
</comment>
<dbReference type="InterPro" id="IPR018485">
    <property type="entry name" value="FGGY_C"/>
</dbReference>
<dbReference type="PANTHER" id="PTHR43435">
    <property type="entry name" value="RIBULOKINASE"/>
    <property type="match status" value="1"/>
</dbReference>
<feature type="domain" description="Carbohydrate kinase FGGY C-terminal" evidence="5">
    <location>
        <begin position="290"/>
        <end position="497"/>
    </location>
</feature>
<dbReference type="Proteomes" id="UP001524547">
    <property type="component" value="Unassembled WGS sequence"/>
</dbReference>
<organism evidence="6 7">
    <name type="scientific">Rhizosaccharibacter radicis</name>
    <dbReference type="NCBI Taxonomy" id="2782605"/>
    <lineage>
        <taxon>Bacteria</taxon>
        <taxon>Pseudomonadati</taxon>
        <taxon>Pseudomonadota</taxon>
        <taxon>Alphaproteobacteria</taxon>
        <taxon>Acetobacterales</taxon>
        <taxon>Acetobacteraceae</taxon>
        <taxon>Rhizosaccharibacter</taxon>
    </lineage>
</organism>
<gene>
    <name evidence="6" type="ORF">NFI88_00730</name>
</gene>
<dbReference type="RefSeq" id="WP_422918107.1">
    <property type="nucleotide sequence ID" value="NZ_JAMZEJ010000001.1"/>
</dbReference>
<dbReference type="Gene3D" id="3.30.420.40">
    <property type="match status" value="1"/>
</dbReference>
<sequence>MDAVIGIDVGSGSARAGVFAADGRMLGQHSRPIRQWRPRPGFVQQSSSDIWGAVCAAVREATARAAAALGEAPAIRGIGFDATCSLVLVGENGEPVSVDPDDAPDQDVVMWMDHRADAEARAINQGDHPVLRFVGGRISLEMQTPKLCWLRRHKPEAWRRTAAFFDLPDWLTWRATGSDSRSLCSVVCKWTYLGHENRWDEDYFRRIGLDDLANEGFERIGTDVRALGATAGTLTARASAELGLPAGIPVGVSAIDAHAGGIGTIGATVGGDMGIGDDAAGNEALSRRLALVGGTSSCHMAVSAEARFVPGVWGPYAGAMLPGLWLNEGGQSATGSLVDHVITTHAAYADLKRDADGEGCSVYELLNRVLEEMAASVPFPALLTRELHVMPDFHGNRSPRADASLRGMISGLTLQAGRQDLARLYLATIQAIAYGTRHIIETMNEQGYRIDTVLASGGGTKNPVFLREHADATGCRLVLPREPEAVLLGAAILGGVAGGVHPGIREAMAAMSRAGDVIEPATAAVREYHDAKYAVFRRMFDDQMAYRALMQAASAGS</sequence>
<evidence type="ECO:0000313" key="7">
    <source>
        <dbReference type="Proteomes" id="UP001524547"/>
    </source>
</evidence>
<dbReference type="SUPFAM" id="SSF53067">
    <property type="entry name" value="Actin-like ATPase domain"/>
    <property type="match status" value="2"/>
</dbReference>
<reference evidence="6 7" key="1">
    <citation type="submission" date="2022-06" db="EMBL/GenBank/DDBJ databases">
        <title>Rhizosaccharibacter gen. nov. sp. nov. KSS12, endophytic bacteria isolated from sugarcane.</title>
        <authorList>
            <person name="Pitiwittayakul N."/>
        </authorList>
    </citation>
    <scope>NUCLEOTIDE SEQUENCE [LARGE SCALE GENOMIC DNA]</scope>
    <source>
        <strain evidence="6 7">KSS12</strain>
    </source>
</reference>
<evidence type="ECO:0000256" key="1">
    <source>
        <dbReference type="ARBA" id="ARBA00009156"/>
    </source>
</evidence>
<evidence type="ECO:0000313" key="6">
    <source>
        <dbReference type="EMBL" id="MCQ8239364.1"/>
    </source>
</evidence>
<comment type="caution">
    <text evidence="6">The sequence shown here is derived from an EMBL/GenBank/DDBJ whole genome shotgun (WGS) entry which is preliminary data.</text>
</comment>
<evidence type="ECO:0000259" key="4">
    <source>
        <dbReference type="Pfam" id="PF00370"/>
    </source>
</evidence>
<dbReference type="GO" id="GO:0016301">
    <property type="term" value="F:kinase activity"/>
    <property type="evidence" value="ECO:0007669"/>
    <property type="project" value="UniProtKB-KW"/>
</dbReference>
<dbReference type="PANTHER" id="PTHR43435:SF4">
    <property type="entry name" value="FGGY CARBOHYDRATE KINASE DOMAIN-CONTAINING PROTEIN"/>
    <property type="match status" value="1"/>
</dbReference>